<evidence type="ECO:0000259" key="9">
    <source>
        <dbReference type="Pfam" id="PF13967"/>
    </source>
</evidence>
<feature type="transmembrane region" description="Helical" evidence="7">
    <location>
        <begin position="733"/>
        <end position="752"/>
    </location>
</feature>
<dbReference type="Proteomes" id="UP000740883">
    <property type="component" value="Unassembled WGS sequence"/>
</dbReference>
<evidence type="ECO:0000256" key="4">
    <source>
        <dbReference type="ARBA" id="ARBA00022692"/>
    </source>
</evidence>
<dbReference type="GO" id="GO:0005886">
    <property type="term" value="C:plasma membrane"/>
    <property type="evidence" value="ECO:0007669"/>
    <property type="project" value="TreeGrafter"/>
</dbReference>
<dbReference type="EMBL" id="SBJO01000026">
    <property type="protein sequence ID" value="KAF9764366.1"/>
    <property type="molecule type" value="Genomic_DNA"/>
</dbReference>
<reference evidence="11 12" key="1">
    <citation type="journal article" date="2020" name="Genome Biol. Evol.">
        <title>Comparative genomics of strictly vertically transmitted, feminizing microsporidia endosymbionts of amphipod crustaceans.</title>
        <authorList>
            <person name="Cormier A."/>
            <person name="Chebbi M.A."/>
            <person name="Giraud I."/>
            <person name="Wattier R."/>
            <person name="Teixeira M."/>
            <person name="Gilbert C."/>
            <person name="Rigaud T."/>
            <person name="Cordaux R."/>
        </authorList>
    </citation>
    <scope>NUCLEOTIDE SEQUENCE [LARGE SCALE GENOMIC DNA]</scope>
    <source>
        <strain evidence="11 12">Ou3-Ou53</strain>
    </source>
</reference>
<feature type="domain" description="CSC1/OSCA1-like cytosolic" evidence="10">
    <location>
        <begin position="218"/>
        <end position="372"/>
    </location>
</feature>
<evidence type="ECO:0000259" key="8">
    <source>
        <dbReference type="Pfam" id="PF02714"/>
    </source>
</evidence>
<feature type="transmembrane region" description="Helical" evidence="7">
    <location>
        <begin position="153"/>
        <end position="174"/>
    </location>
</feature>
<feature type="transmembrane region" description="Helical" evidence="7">
    <location>
        <begin position="758"/>
        <end position="779"/>
    </location>
</feature>
<accession>A0A9P6L0D1</accession>
<evidence type="ECO:0000259" key="10">
    <source>
        <dbReference type="Pfam" id="PF14703"/>
    </source>
</evidence>
<evidence type="ECO:0000256" key="2">
    <source>
        <dbReference type="ARBA" id="ARBA00007779"/>
    </source>
</evidence>
<dbReference type="Pfam" id="PF13967">
    <property type="entry name" value="RSN1_TM"/>
    <property type="match status" value="1"/>
</dbReference>
<evidence type="ECO:0000256" key="7">
    <source>
        <dbReference type="SAM" id="Phobius"/>
    </source>
</evidence>
<comment type="similarity">
    <text evidence="2">Belongs to the CSC1 (TC 1.A.17) family.</text>
</comment>
<feature type="transmembrane region" description="Helical" evidence="7">
    <location>
        <begin position="635"/>
        <end position="654"/>
    </location>
</feature>
<proteinExistence type="inferred from homology"/>
<dbReference type="PANTHER" id="PTHR13018:SF139">
    <property type="entry name" value="PHOSPHATE METABOLISM PROTEIN 7"/>
    <property type="match status" value="1"/>
</dbReference>
<name>A0A9P6L0D1_9MICR</name>
<feature type="transmembrane region" description="Helical" evidence="7">
    <location>
        <begin position="675"/>
        <end position="697"/>
    </location>
</feature>
<evidence type="ECO:0000256" key="5">
    <source>
        <dbReference type="ARBA" id="ARBA00022989"/>
    </source>
</evidence>
<feature type="transmembrane region" description="Helical" evidence="7">
    <location>
        <begin position="540"/>
        <end position="559"/>
    </location>
</feature>
<feature type="transmembrane region" description="Helical" evidence="7">
    <location>
        <begin position="484"/>
        <end position="505"/>
    </location>
</feature>
<feature type="domain" description="CSC1/OSCA1-like N-terminal transmembrane" evidence="9">
    <location>
        <begin position="24"/>
        <end position="171"/>
    </location>
</feature>
<feature type="domain" description="CSC1/OSCA1-like 7TM region" evidence="8">
    <location>
        <begin position="483"/>
        <end position="754"/>
    </location>
</feature>
<dbReference type="InterPro" id="IPR032880">
    <property type="entry name" value="CSC1/OSCA1-like_N"/>
</dbReference>
<sequence length="897" mass="104569">MKSESEINDNLTKIPPLEKADSYIWSNLSLQSTLFILVVVVYLYVRPKVGWLYYPNPKGRPNHPCYGYTGYFSWIIPVFTTSDTVMLSLVGLDAFMMCQTLKLMLKIITVLIFVFLPVLCYIYWNYSTTTHTGNQYLTRLSIGNMDPDSNTYYAIPISLYLISFTIYYFVFIYYKKYTILRQLFLRNPSTMSSIITLKKLSKTLGSAEASTNYLSLPNRTVLVTMLPSYVRTDEDLRDFFNYLNVGEIEDSIIIHDTTYLQDLYSQKNECIENIEKEINSTLNKMNKWSKRHKEECLNSIEDFQETLEATVEKQTTHEEKDVCEKIKIFKEFIETEDNFKTKFKGTTVAIDFYLSELKEIYKKIADEKENIREMYTRIEEINIGEEISRNNSLFIPGDDENVDFFSISQFINFKKNKDFLSLDLPFNTRKGFVIFKNFVDANLVKVSQLGSRIFSVTAETAPAPNDVMWRNITKGVVSNQLYKIFGDIAFVIFNIAFTFIVVYVIQVLDADRFDKDGYFITFLDKYPSIKSIYEGFVPPVVYALLIFFVPTFITILVNLEGVHSYSMFQRVLMEKFVNFLFFNGFISIFFASTLFSQIRDIYKNDKTPSQFVEEFGDKILKSSVFFFNTVVQKCLFGTAMFMLKPGPLIVNYLLINLLPKKTKREMAQATFCPPFDFGSLFPSILIVFPMTLVYGIIAPPILIPGFFFFLFNFFALKSEFLYSTRTEYESGGVFWETSARIIIYSVLFFQIATTAKMFADGCKLLCLVVLPLFWVSWNFRTTINNLFSKCCNSYPLNIKEEKYLDEFTQKLNEDRMNLLNSWKEEEETEYIDKLKAEDLGFEDKGEISRISYYRDPNTTSSISDFILPDRFFEFVTFLQNKDKNNLFGYKTGETKET</sequence>
<evidence type="ECO:0000256" key="1">
    <source>
        <dbReference type="ARBA" id="ARBA00004141"/>
    </source>
</evidence>
<evidence type="ECO:0000313" key="12">
    <source>
        <dbReference type="Proteomes" id="UP000740883"/>
    </source>
</evidence>
<dbReference type="AlphaFoldDB" id="A0A9P6L0D1"/>
<evidence type="ECO:0000256" key="6">
    <source>
        <dbReference type="ARBA" id="ARBA00023136"/>
    </source>
</evidence>
<keyword evidence="6 7" id="KW-0472">Membrane</keyword>
<evidence type="ECO:0000313" key="11">
    <source>
        <dbReference type="EMBL" id="KAF9764366.1"/>
    </source>
</evidence>
<dbReference type="InterPro" id="IPR003864">
    <property type="entry name" value="CSC1/OSCA1-like_7TM"/>
</dbReference>
<feature type="transmembrane region" description="Helical" evidence="7">
    <location>
        <begin position="103"/>
        <end position="124"/>
    </location>
</feature>
<feature type="transmembrane region" description="Helical" evidence="7">
    <location>
        <begin position="579"/>
        <end position="598"/>
    </location>
</feature>
<comment type="caution">
    <text evidence="11">The sequence shown here is derived from an EMBL/GenBank/DDBJ whole genome shotgun (WGS) entry which is preliminary data.</text>
</comment>
<evidence type="ECO:0000256" key="3">
    <source>
        <dbReference type="ARBA" id="ARBA00022448"/>
    </source>
</evidence>
<feature type="transmembrane region" description="Helical" evidence="7">
    <location>
        <begin position="23"/>
        <end position="45"/>
    </location>
</feature>
<dbReference type="Pfam" id="PF14703">
    <property type="entry name" value="PHM7_cyt"/>
    <property type="match status" value="1"/>
</dbReference>
<feature type="transmembrane region" description="Helical" evidence="7">
    <location>
        <begin position="703"/>
        <end position="721"/>
    </location>
</feature>
<dbReference type="GO" id="GO:0005227">
    <property type="term" value="F:calcium-activated cation channel activity"/>
    <property type="evidence" value="ECO:0007669"/>
    <property type="project" value="InterPro"/>
</dbReference>
<keyword evidence="3" id="KW-0813">Transport</keyword>
<keyword evidence="5 7" id="KW-1133">Transmembrane helix</keyword>
<protein>
    <submittedName>
        <fullName evidence="11">Calcium permeable stress-gated cation channel 1</fullName>
    </submittedName>
</protein>
<dbReference type="PANTHER" id="PTHR13018">
    <property type="entry name" value="PROBABLE MEMBRANE PROTEIN DUF221-RELATED"/>
    <property type="match status" value="1"/>
</dbReference>
<feature type="transmembrane region" description="Helical" evidence="7">
    <location>
        <begin position="71"/>
        <end position="91"/>
    </location>
</feature>
<keyword evidence="12" id="KW-1185">Reference proteome</keyword>
<gene>
    <name evidence="11" type="ORF">NGRA_0622</name>
</gene>
<dbReference type="InterPro" id="IPR027815">
    <property type="entry name" value="CSC1/OSCA1-like_cyt"/>
</dbReference>
<dbReference type="Pfam" id="PF02714">
    <property type="entry name" value="RSN1_7TM"/>
    <property type="match status" value="1"/>
</dbReference>
<organism evidence="11 12">
    <name type="scientific">Nosema granulosis</name>
    <dbReference type="NCBI Taxonomy" id="83296"/>
    <lineage>
        <taxon>Eukaryota</taxon>
        <taxon>Fungi</taxon>
        <taxon>Fungi incertae sedis</taxon>
        <taxon>Microsporidia</taxon>
        <taxon>Nosematidae</taxon>
        <taxon>Nosema</taxon>
    </lineage>
</organism>
<keyword evidence="4 7" id="KW-0812">Transmembrane</keyword>
<comment type="subcellular location">
    <subcellularLocation>
        <location evidence="1">Membrane</location>
        <topology evidence="1">Multi-pass membrane protein</topology>
    </subcellularLocation>
</comment>
<dbReference type="OrthoDB" id="1689567at2759"/>
<dbReference type="InterPro" id="IPR045122">
    <property type="entry name" value="Csc1-like"/>
</dbReference>